<evidence type="ECO:0000313" key="3">
    <source>
        <dbReference type="EMBL" id="MFC7750575.1"/>
    </source>
</evidence>
<evidence type="ECO:0000313" key="4">
    <source>
        <dbReference type="Proteomes" id="UP001596528"/>
    </source>
</evidence>
<dbReference type="SUPFAM" id="SSF53187">
    <property type="entry name" value="Zn-dependent exopeptidases"/>
    <property type="match status" value="1"/>
</dbReference>
<dbReference type="Gene3D" id="3.40.630.40">
    <property type="entry name" value="Zn-dependent exopeptidases"/>
    <property type="match status" value="1"/>
</dbReference>
<dbReference type="RefSeq" id="WP_170209539.1">
    <property type="nucleotide sequence ID" value="NZ_JBHTGQ010000024.1"/>
</dbReference>
<dbReference type="InterPro" id="IPR002508">
    <property type="entry name" value="MurNAc-LAA_cat"/>
</dbReference>
<dbReference type="EMBL" id="JBHTGQ010000024">
    <property type="protein sequence ID" value="MFC7750575.1"/>
    <property type="molecule type" value="Genomic_DNA"/>
</dbReference>
<comment type="caution">
    <text evidence="3">The sequence shown here is derived from an EMBL/GenBank/DDBJ whole genome shotgun (WGS) entry which is preliminary data.</text>
</comment>
<accession>A0ABW2V716</accession>
<dbReference type="SMART" id="SM00646">
    <property type="entry name" value="Ami_3"/>
    <property type="match status" value="1"/>
</dbReference>
<proteinExistence type="predicted"/>
<evidence type="ECO:0000256" key="1">
    <source>
        <dbReference type="ARBA" id="ARBA00022801"/>
    </source>
</evidence>
<protein>
    <submittedName>
        <fullName evidence="3">N-acetylmuramoyl-L-alanine amidase</fullName>
    </submittedName>
</protein>
<name>A0ABW2V716_9BACL</name>
<dbReference type="PANTHER" id="PTHR30404:SF0">
    <property type="entry name" value="N-ACETYLMURAMOYL-L-ALANINE AMIDASE AMIC"/>
    <property type="match status" value="1"/>
</dbReference>
<feature type="domain" description="MurNAc-LAA" evidence="2">
    <location>
        <begin position="145"/>
        <end position="254"/>
    </location>
</feature>
<keyword evidence="4" id="KW-1185">Reference proteome</keyword>
<keyword evidence="1" id="KW-0378">Hydrolase</keyword>
<sequence>MWRSEERTMPARPGAKRMGFGRRAARMGGAIALAAAVFWSAVPAAAAGADKRDTAGQSEPAANPLLMPQADVVIDIGHGGIDGGTSKGDLLEKDLNLEMARKLAEELSRRKISFALTRTGDYAPSEDNTWLRISSRHIRDLAQRQLIIRELRPRIVISLHVNWSRDEGARGPGVLHAGDPPSDALAKLLLGTLGRASGKSAAPTAKRTFYLLKRANCATVIVETGFISNPKDRKTLTSSRGQRKIASAIAEAVQSYLVGFPADAQSRGGKKKK</sequence>
<reference evidence="4" key="1">
    <citation type="journal article" date="2019" name="Int. J. Syst. Evol. Microbiol.">
        <title>The Global Catalogue of Microorganisms (GCM) 10K type strain sequencing project: providing services to taxonomists for standard genome sequencing and annotation.</title>
        <authorList>
            <consortium name="The Broad Institute Genomics Platform"/>
            <consortium name="The Broad Institute Genome Sequencing Center for Infectious Disease"/>
            <person name="Wu L."/>
            <person name="Ma J."/>
        </authorList>
    </citation>
    <scope>NUCLEOTIDE SEQUENCE [LARGE SCALE GENOMIC DNA]</scope>
    <source>
        <strain evidence="4">JCM 18657</strain>
    </source>
</reference>
<dbReference type="CDD" id="cd02696">
    <property type="entry name" value="MurNAc-LAA"/>
    <property type="match status" value="1"/>
</dbReference>
<evidence type="ECO:0000259" key="2">
    <source>
        <dbReference type="SMART" id="SM00646"/>
    </source>
</evidence>
<dbReference type="Pfam" id="PF01520">
    <property type="entry name" value="Amidase_3"/>
    <property type="match status" value="1"/>
</dbReference>
<dbReference type="PANTHER" id="PTHR30404">
    <property type="entry name" value="N-ACETYLMURAMOYL-L-ALANINE AMIDASE"/>
    <property type="match status" value="1"/>
</dbReference>
<dbReference type="InterPro" id="IPR050695">
    <property type="entry name" value="N-acetylmuramoyl_amidase_3"/>
</dbReference>
<gene>
    <name evidence="3" type="ORF">ACFQWB_11630</name>
</gene>
<organism evidence="3 4">
    <name type="scientific">Paenibacillus thermoaerophilus</name>
    <dbReference type="NCBI Taxonomy" id="1215385"/>
    <lineage>
        <taxon>Bacteria</taxon>
        <taxon>Bacillati</taxon>
        <taxon>Bacillota</taxon>
        <taxon>Bacilli</taxon>
        <taxon>Bacillales</taxon>
        <taxon>Paenibacillaceae</taxon>
        <taxon>Paenibacillus</taxon>
    </lineage>
</organism>
<dbReference type="Proteomes" id="UP001596528">
    <property type="component" value="Unassembled WGS sequence"/>
</dbReference>